<dbReference type="Pfam" id="PF13505">
    <property type="entry name" value="OMP_b-brl"/>
    <property type="match status" value="1"/>
</dbReference>
<evidence type="ECO:0000256" key="1">
    <source>
        <dbReference type="ARBA" id="ARBA00022729"/>
    </source>
</evidence>
<dbReference type="AlphaFoldDB" id="A0A9D9HAB2"/>
<feature type="signal peptide" evidence="2">
    <location>
        <begin position="1"/>
        <end position="20"/>
    </location>
</feature>
<dbReference type="EMBL" id="JADIMU010000016">
    <property type="protein sequence ID" value="MBO8442548.1"/>
    <property type="molecule type" value="Genomic_DNA"/>
</dbReference>
<gene>
    <name evidence="4" type="ORF">IAC42_02140</name>
</gene>
<proteinExistence type="predicted"/>
<comment type="caution">
    <text evidence="4">The sequence shown here is derived from an EMBL/GenBank/DDBJ whole genome shotgun (WGS) entry which is preliminary data.</text>
</comment>
<feature type="domain" description="Outer membrane protein beta-barrel" evidence="3">
    <location>
        <begin position="7"/>
        <end position="143"/>
    </location>
</feature>
<sequence>MKKIILALLVVIMAMAPVMADESWVGADLGVPIGITSVYDSTLTLTNLEGTVRGAFYFDRAETIGVGASIGFGGLLNATIEGQSEKLFDNFVLAPAVTFQYRLELNDDMDLRFGLGMAYEHMFVTDELMPSNVSISYGSVQIAAEASFVYRFDQIGIVAGVDIGVPVYTYTAASSGSESATHKMDQYGVVIAPRVGVSYAL</sequence>
<keyword evidence="1 2" id="KW-0732">Signal</keyword>
<evidence type="ECO:0000259" key="3">
    <source>
        <dbReference type="Pfam" id="PF13505"/>
    </source>
</evidence>
<dbReference type="InterPro" id="IPR027385">
    <property type="entry name" value="Beta-barrel_OMP"/>
</dbReference>
<feature type="chain" id="PRO_5039308515" description="Outer membrane protein beta-barrel domain-containing protein" evidence="2">
    <location>
        <begin position="21"/>
        <end position="201"/>
    </location>
</feature>
<protein>
    <recommendedName>
        <fullName evidence="3">Outer membrane protein beta-barrel domain-containing protein</fullName>
    </recommendedName>
</protein>
<organism evidence="4 5">
    <name type="scientific">Candidatus Aphodenecus pullistercoris</name>
    <dbReference type="NCBI Taxonomy" id="2840669"/>
    <lineage>
        <taxon>Bacteria</taxon>
        <taxon>Pseudomonadati</taxon>
        <taxon>Spirochaetota</taxon>
        <taxon>Spirochaetia</taxon>
        <taxon>Spirochaetales</taxon>
        <taxon>Candidatus Aphodenecus</taxon>
    </lineage>
</organism>
<evidence type="ECO:0000313" key="4">
    <source>
        <dbReference type="EMBL" id="MBO8442548.1"/>
    </source>
</evidence>
<evidence type="ECO:0000313" key="5">
    <source>
        <dbReference type="Proteomes" id="UP000823633"/>
    </source>
</evidence>
<evidence type="ECO:0000256" key="2">
    <source>
        <dbReference type="SAM" id="SignalP"/>
    </source>
</evidence>
<accession>A0A9D9HAB2</accession>
<reference evidence="4" key="2">
    <citation type="journal article" date="2021" name="PeerJ">
        <title>Extensive microbial diversity within the chicken gut microbiome revealed by metagenomics and culture.</title>
        <authorList>
            <person name="Gilroy R."/>
            <person name="Ravi A."/>
            <person name="Getino M."/>
            <person name="Pursley I."/>
            <person name="Horton D.L."/>
            <person name="Alikhan N.F."/>
            <person name="Baker D."/>
            <person name="Gharbi K."/>
            <person name="Hall N."/>
            <person name="Watson M."/>
            <person name="Adriaenssens E.M."/>
            <person name="Foster-Nyarko E."/>
            <person name="Jarju S."/>
            <person name="Secka A."/>
            <person name="Antonio M."/>
            <person name="Oren A."/>
            <person name="Chaudhuri R.R."/>
            <person name="La Ragione R."/>
            <person name="Hildebrand F."/>
            <person name="Pallen M.J."/>
        </authorList>
    </citation>
    <scope>NUCLEOTIDE SEQUENCE</scope>
    <source>
        <strain evidence="4">11167</strain>
    </source>
</reference>
<dbReference type="Proteomes" id="UP000823633">
    <property type="component" value="Unassembled WGS sequence"/>
</dbReference>
<reference evidence="4" key="1">
    <citation type="submission" date="2020-10" db="EMBL/GenBank/DDBJ databases">
        <authorList>
            <person name="Gilroy R."/>
        </authorList>
    </citation>
    <scope>NUCLEOTIDE SEQUENCE</scope>
    <source>
        <strain evidence="4">11167</strain>
    </source>
</reference>
<name>A0A9D9HAB2_9SPIR</name>